<dbReference type="SUPFAM" id="SSF50814">
    <property type="entry name" value="Lipocalins"/>
    <property type="match status" value="1"/>
</dbReference>
<feature type="signal peptide" evidence="1">
    <location>
        <begin position="1"/>
        <end position="20"/>
    </location>
</feature>
<proteinExistence type="evidence at transcript level"/>
<evidence type="ECO:0000313" key="2">
    <source>
        <dbReference type="EMBL" id="AEO36142.1"/>
    </source>
</evidence>
<sequence>MLICVLAFLPFISTFHGATAGQPYGETRMDYDKAYIEHQDIIKAFNRSLKQWLYGTNFKIPQSYDDYKCISFKKDNVSMTQLNFTAYYLKDSQPGLKQLYGTLCKYNGDADADTVKLRKQPNCIKLSVTKGTPEEEFRLIYSDYQKCSILRAPSQQSGKGCIVLLTVSAVRTGLPKTCNATYQNLCGTEYTFHKVFDDNCKLT</sequence>
<protein>
    <recommendedName>
        <fullName evidence="3">Lipocalin/cytosolic fatty-acid binding domain-containing protein</fullName>
    </recommendedName>
</protein>
<accession>G3MRM4</accession>
<feature type="chain" id="PRO_5003447325" description="Lipocalin/cytosolic fatty-acid binding domain-containing protein" evidence="1">
    <location>
        <begin position="21"/>
        <end position="203"/>
    </location>
</feature>
<reference evidence="2" key="1">
    <citation type="journal article" date="2011" name="PLoS ONE">
        <title>A deep insight into the sialotranscriptome of the gulf coast tick, Amblyomma maculatum.</title>
        <authorList>
            <person name="Karim S."/>
            <person name="Singh P."/>
            <person name="Ribeiro J.M."/>
        </authorList>
    </citation>
    <scope>NUCLEOTIDE SEQUENCE</scope>
    <source>
        <tissue evidence="2">Salivary gland</tissue>
    </source>
</reference>
<dbReference type="Gene3D" id="2.40.128.20">
    <property type="match status" value="1"/>
</dbReference>
<name>G3MRM4_AMBMU</name>
<evidence type="ECO:0000256" key="1">
    <source>
        <dbReference type="SAM" id="SignalP"/>
    </source>
</evidence>
<dbReference type="AlphaFoldDB" id="G3MRM4"/>
<keyword evidence="1" id="KW-0732">Signal</keyword>
<dbReference type="GO" id="GO:0030682">
    <property type="term" value="P:symbiont-mediated perturbation of host defenses"/>
    <property type="evidence" value="ECO:0007669"/>
    <property type="project" value="InterPro"/>
</dbReference>
<evidence type="ECO:0008006" key="3">
    <source>
        <dbReference type="Google" id="ProtNLM"/>
    </source>
</evidence>
<dbReference type="InterPro" id="IPR002970">
    <property type="entry name" value="Tick_his-bd"/>
</dbReference>
<organism evidence="2">
    <name type="scientific">Amblyomma maculatum</name>
    <name type="common">Gulf Coast tick</name>
    <dbReference type="NCBI Taxonomy" id="34609"/>
    <lineage>
        <taxon>Eukaryota</taxon>
        <taxon>Metazoa</taxon>
        <taxon>Ecdysozoa</taxon>
        <taxon>Arthropoda</taxon>
        <taxon>Chelicerata</taxon>
        <taxon>Arachnida</taxon>
        <taxon>Acari</taxon>
        <taxon>Parasitiformes</taxon>
        <taxon>Ixodida</taxon>
        <taxon>Ixodoidea</taxon>
        <taxon>Ixodidae</taxon>
        <taxon>Amblyomminae</taxon>
        <taxon>Amblyomma</taxon>
    </lineage>
</organism>
<dbReference type="InterPro" id="IPR012674">
    <property type="entry name" value="Calycin"/>
</dbReference>
<dbReference type="EMBL" id="JO844525">
    <property type="protein sequence ID" value="AEO36142.1"/>
    <property type="molecule type" value="mRNA"/>
</dbReference>
<dbReference type="Pfam" id="PF02098">
    <property type="entry name" value="His_binding"/>
    <property type="match status" value="1"/>
</dbReference>
<dbReference type="GO" id="GO:0043176">
    <property type="term" value="F:amine binding"/>
    <property type="evidence" value="ECO:0007669"/>
    <property type="project" value="InterPro"/>
</dbReference>